<dbReference type="EMBL" id="CAJVQC010001985">
    <property type="protein sequence ID" value="CAG8503764.1"/>
    <property type="molecule type" value="Genomic_DNA"/>
</dbReference>
<reference evidence="1" key="1">
    <citation type="submission" date="2021-06" db="EMBL/GenBank/DDBJ databases">
        <authorList>
            <person name="Kallberg Y."/>
            <person name="Tangrot J."/>
            <person name="Rosling A."/>
        </authorList>
    </citation>
    <scope>NUCLEOTIDE SEQUENCE</scope>
    <source>
        <strain evidence="1">MA461A</strain>
    </source>
</reference>
<protein>
    <submittedName>
        <fullName evidence="1">1243_t:CDS:1</fullName>
    </submittedName>
</protein>
<gene>
    <name evidence="1" type="ORF">RPERSI_LOCUS1942</name>
</gene>
<accession>A0ACA9L3V4</accession>
<evidence type="ECO:0000313" key="1">
    <source>
        <dbReference type="EMBL" id="CAG8503764.1"/>
    </source>
</evidence>
<evidence type="ECO:0000313" key="2">
    <source>
        <dbReference type="Proteomes" id="UP000789920"/>
    </source>
</evidence>
<organism evidence="1 2">
    <name type="scientific">Racocetra persica</name>
    <dbReference type="NCBI Taxonomy" id="160502"/>
    <lineage>
        <taxon>Eukaryota</taxon>
        <taxon>Fungi</taxon>
        <taxon>Fungi incertae sedis</taxon>
        <taxon>Mucoromycota</taxon>
        <taxon>Glomeromycotina</taxon>
        <taxon>Glomeromycetes</taxon>
        <taxon>Diversisporales</taxon>
        <taxon>Gigasporaceae</taxon>
        <taxon>Racocetra</taxon>
    </lineage>
</organism>
<sequence length="205" mass="23998">MVDKRINMSETKEIKRSMYSYLYTDPYEPVVHGTFGVGQSETLYMFMIQNIKDFIAEIMAGSRGFGHTDYVINGSNGFGHPDYDGDNDIESESSINKEHSLTNSDTKWMEYYKERIQSPAEYMNLVPVFSELILIDKLLEDFPNESDQKIIDEYKKTVEDKNRLKTKHSRKEENNNQKKKSDMFYQRKGKHSRNVKFVKNLLTAT</sequence>
<dbReference type="Proteomes" id="UP000789920">
    <property type="component" value="Unassembled WGS sequence"/>
</dbReference>
<keyword evidence="2" id="KW-1185">Reference proteome</keyword>
<comment type="caution">
    <text evidence="1">The sequence shown here is derived from an EMBL/GenBank/DDBJ whole genome shotgun (WGS) entry which is preliminary data.</text>
</comment>
<name>A0ACA9L3V4_9GLOM</name>
<proteinExistence type="predicted"/>